<dbReference type="InterPro" id="IPR002078">
    <property type="entry name" value="Sigma_54_int"/>
</dbReference>
<dbReference type="Gene3D" id="3.40.50.2300">
    <property type="match status" value="1"/>
</dbReference>
<keyword evidence="1" id="KW-0547">Nucleotide-binding</keyword>
<dbReference type="FunFam" id="3.40.50.300:FF:000006">
    <property type="entry name" value="DNA-binding transcriptional regulator NtrC"/>
    <property type="match status" value="1"/>
</dbReference>
<reference evidence="5" key="1">
    <citation type="submission" date="2018-05" db="EMBL/GenBank/DDBJ databases">
        <authorList>
            <person name="Lanie J.A."/>
            <person name="Ng W.-L."/>
            <person name="Kazmierczak K.M."/>
            <person name="Andrzejewski T.M."/>
            <person name="Davidsen T.M."/>
            <person name="Wayne K.J."/>
            <person name="Tettelin H."/>
            <person name="Glass J.I."/>
            <person name="Rusch D."/>
            <person name="Podicherti R."/>
            <person name="Tsui H.-C.T."/>
            <person name="Winkler M.E."/>
        </authorList>
    </citation>
    <scope>NUCLEOTIDE SEQUENCE</scope>
</reference>
<dbReference type="InterPro" id="IPR011006">
    <property type="entry name" value="CheY-like_superfamily"/>
</dbReference>
<dbReference type="EMBL" id="UINC01084621">
    <property type="protein sequence ID" value="SVC31438.1"/>
    <property type="molecule type" value="Genomic_DNA"/>
</dbReference>
<dbReference type="InterPro" id="IPR003593">
    <property type="entry name" value="AAA+_ATPase"/>
</dbReference>
<dbReference type="CDD" id="cd00009">
    <property type="entry name" value="AAA"/>
    <property type="match status" value="1"/>
</dbReference>
<dbReference type="InterPro" id="IPR058031">
    <property type="entry name" value="AAA_lid_NorR"/>
</dbReference>
<feature type="non-terminal residue" evidence="5">
    <location>
        <position position="361"/>
    </location>
</feature>
<accession>A0A382L384</accession>
<feature type="domain" description="Response regulatory" evidence="4">
    <location>
        <begin position="3"/>
        <end position="117"/>
    </location>
</feature>
<dbReference type="GO" id="GO:0006355">
    <property type="term" value="P:regulation of DNA-templated transcription"/>
    <property type="evidence" value="ECO:0007669"/>
    <property type="project" value="InterPro"/>
</dbReference>
<name>A0A382L384_9ZZZZ</name>
<protein>
    <recommendedName>
        <fullName evidence="6">Response regulatory domain-containing protein</fullName>
    </recommendedName>
</protein>
<dbReference type="Gene3D" id="1.10.8.60">
    <property type="match status" value="1"/>
</dbReference>
<evidence type="ECO:0000259" key="4">
    <source>
        <dbReference type="PROSITE" id="PS50110"/>
    </source>
</evidence>
<dbReference type="Gene3D" id="3.40.50.300">
    <property type="entry name" value="P-loop containing nucleotide triphosphate hydrolases"/>
    <property type="match status" value="1"/>
</dbReference>
<evidence type="ECO:0008006" key="6">
    <source>
        <dbReference type="Google" id="ProtNLM"/>
    </source>
</evidence>
<gene>
    <name evidence="5" type="ORF">METZ01_LOCUS284292</name>
</gene>
<dbReference type="AlphaFoldDB" id="A0A382L384"/>
<dbReference type="Pfam" id="PF00072">
    <property type="entry name" value="Response_reg"/>
    <property type="match status" value="1"/>
</dbReference>
<organism evidence="5">
    <name type="scientific">marine metagenome</name>
    <dbReference type="NCBI Taxonomy" id="408172"/>
    <lineage>
        <taxon>unclassified sequences</taxon>
        <taxon>metagenomes</taxon>
        <taxon>ecological metagenomes</taxon>
    </lineage>
</organism>
<evidence type="ECO:0000259" key="3">
    <source>
        <dbReference type="PROSITE" id="PS50045"/>
    </source>
</evidence>
<sequence>MQNILIVDDDEKICWAFEQFLTDEGYNPIIANNAEEGLRQIESKRPDLVMLDIRLPGISGLDALQEIKKIDPQIQIVIMTAYDNVETTITAMRLRAFDFLPKPIDLDQVKAILNRVNRLKTVRKELAPDIEEQTDQAPKFQLVGKSPQMLEVYKMIGIMASNNELVLIEGGNGTGKELVARAIHHNSLRQDDRFVAVNCGAIPDPLLESELFGYVPGAFTGASTQGKPGKFELADGGTIFLDEVSNMSASLQVKLQRTLQEGEIERLGGTETIKINTRIIAATNQNLSKTVLQGDFREDLYYRFNRVLIKLPLLRDRVDDIPLLIEHFLKQINREANQNIRGVSSETMLLLKNYGWPGNVR</sequence>
<dbReference type="InterPro" id="IPR001789">
    <property type="entry name" value="Sig_transdc_resp-reg_receiver"/>
</dbReference>
<dbReference type="PANTHER" id="PTHR32071:SF113">
    <property type="entry name" value="ALGINATE BIOSYNTHESIS TRANSCRIPTIONAL REGULATORY PROTEIN ALGB"/>
    <property type="match status" value="1"/>
</dbReference>
<dbReference type="PROSITE" id="PS50045">
    <property type="entry name" value="SIGMA54_INTERACT_4"/>
    <property type="match status" value="1"/>
</dbReference>
<dbReference type="PROSITE" id="PS50110">
    <property type="entry name" value="RESPONSE_REGULATORY"/>
    <property type="match status" value="1"/>
</dbReference>
<dbReference type="PANTHER" id="PTHR32071">
    <property type="entry name" value="TRANSCRIPTIONAL REGULATORY PROTEIN"/>
    <property type="match status" value="1"/>
</dbReference>
<dbReference type="PROSITE" id="PS00676">
    <property type="entry name" value="SIGMA54_INTERACT_2"/>
    <property type="match status" value="1"/>
</dbReference>
<dbReference type="SMART" id="SM00448">
    <property type="entry name" value="REC"/>
    <property type="match status" value="1"/>
</dbReference>
<dbReference type="SMART" id="SM00382">
    <property type="entry name" value="AAA"/>
    <property type="match status" value="1"/>
</dbReference>
<evidence type="ECO:0000256" key="1">
    <source>
        <dbReference type="ARBA" id="ARBA00022741"/>
    </source>
</evidence>
<dbReference type="SUPFAM" id="SSF52172">
    <property type="entry name" value="CheY-like"/>
    <property type="match status" value="1"/>
</dbReference>
<evidence type="ECO:0000313" key="5">
    <source>
        <dbReference type="EMBL" id="SVC31438.1"/>
    </source>
</evidence>
<dbReference type="InterPro" id="IPR025943">
    <property type="entry name" value="Sigma_54_int_dom_ATP-bd_2"/>
</dbReference>
<dbReference type="Pfam" id="PF00158">
    <property type="entry name" value="Sigma54_activat"/>
    <property type="match status" value="1"/>
</dbReference>
<feature type="domain" description="Sigma-54 factor interaction" evidence="3">
    <location>
        <begin position="142"/>
        <end position="361"/>
    </location>
</feature>
<dbReference type="Pfam" id="PF25601">
    <property type="entry name" value="AAA_lid_14"/>
    <property type="match status" value="1"/>
</dbReference>
<proteinExistence type="predicted"/>
<dbReference type="InterPro" id="IPR027417">
    <property type="entry name" value="P-loop_NTPase"/>
</dbReference>
<dbReference type="GO" id="GO:0005524">
    <property type="term" value="F:ATP binding"/>
    <property type="evidence" value="ECO:0007669"/>
    <property type="project" value="UniProtKB-KW"/>
</dbReference>
<evidence type="ECO:0000256" key="2">
    <source>
        <dbReference type="ARBA" id="ARBA00022840"/>
    </source>
</evidence>
<dbReference type="GO" id="GO:0000160">
    <property type="term" value="P:phosphorelay signal transduction system"/>
    <property type="evidence" value="ECO:0007669"/>
    <property type="project" value="InterPro"/>
</dbReference>
<keyword evidence="2" id="KW-0067">ATP-binding</keyword>
<dbReference type="SUPFAM" id="SSF52540">
    <property type="entry name" value="P-loop containing nucleoside triphosphate hydrolases"/>
    <property type="match status" value="1"/>
</dbReference>